<evidence type="ECO:0000313" key="2">
    <source>
        <dbReference type="EMBL" id="CAH6377507.1"/>
    </source>
</evidence>
<name>A0AAN2FHM4_ENTAG</name>
<sequence length="260" mass="28743">MTARDSSFSAGTEAPVSRSEEDLYGFENVAAGLSRSILALDNNVSTVIGIEGKWGAGKTSLLRLLMNRLEEHKPAGTHVLHIAPWLTAQGTSPADSLLMPVAAILRKEEEDRQPQPQNLWQACQRHIRKSHEPETHLHPPLVASFLKALKICLESLNGCAIITTHSPVVLQETPSEFVNVLVNDDLSSKLVRPDIETFAENVSIITQEVFGLDDGYTDWHDTLKQIIDQNPGVNVNEKFFNNKLGFTARSYIASYMKSKG</sequence>
<protein>
    <submittedName>
        <fullName evidence="2">AAA family ATPase</fullName>
    </submittedName>
</protein>
<reference evidence="2" key="1">
    <citation type="submission" date="2022-05" db="EMBL/GenBank/DDBJ databases">
        <authorList>
            <person name="Pothier F. J."/>
        </authorList>
    </citation>
    <scope>NUCLEOTIDE SEQUENCE</scope>
    <source>
        <strain evidence="2">DAPP-PG734</strain>
        <plasmid evidence="2">P2</plasmid>
    </source>
</reference>
<dbReference type="Proteomes" id="UP001158961">
    <property type="component" value="Plasmid P2"/>
</dbReference>
<geneLocation type="plasmid" evidence="2 3">
    <name>P2</name>
</geneLocation>
<evidence type="ECO:0000313" key="3">
    <source>
        <dbReference type="Proteomes" id="UP001158961"/>
    </source>
</evidence>
<gene>
    <name evidence="2" type="ORF">DAPPPG734_24375</name>
</gene>
<feature type="domain" description="KAP NTPase" evidence="1">
    <location>
        <begin position="27"/>
        <end position="164"/>
    </location>
</feature>
<dbReference type="EMBL" id="OW970317">
    <property type="protein sequence ID" value="CAH6377507.1"/>
    <property type="molecule type" value="Genomic_DNA"/>
</dbReference>
<dbReference type="AlphaFoldDB" id="A0AAN2FHM4"/>
<dbReference type="Gene3D" id="3.40.50.300">
    <property type="entry name" value="P-loop containing nucleotide triphosphate hydrolases"/>
    <property type="match status" value="1"/>
</dbReference>
<keyword evidence="2" id="KW-0614">Plasmid</keyword>
<dbReference type="Pfam" id="PF07693">
    <property type="entry name" value="KAP_NTPase"/>
    <property type="match status" value="1"/>
</dbReference>
<dbReference type="RefSeq" id="WP_080707954.1">
    <property type="nucleotide sequence ID" value="NZ_JNVA01000123.1"/>
</dbReference>
<evidence type="ECO:0000259" key="1">
    <source>
        <dbReference type="Pfam" id="PF07693"/>
    </source>
</evidence>
<dbReference type="InterPro" id="IPR027417">
    <property type="entry name" value="P-loop_NTPase"/>
</dbReference>
<dbReference type="SUPFAM" id="SSF52540">
    <property type="entry name" value="P-loop containing nucleoside triphosphate hydrolases"/>
    <property type="match status" value="1"/>
</dbReference>
<organism evidence="2 3">
    <name type="scientific">Enterobacter agglomerans</name>
    <name type="common">Erwinia herbicola</name>
    <name type="synonym">Pantoea agglomerans</name>
    <dbReference type="NCBI Taxonomy" id="549"/>
    <lineage>
        <taxon>Bacteria</taxon>
        <taxon>Pseudomonadati</taxon>
        <taxon>Pseudomonadota</taxon>
        <taxon>Gammaproteobacteria</taxon>
        <taxon>Enterobacterales</taxon>
        <taxon>Erwiniaceae</taxon>
        <taxon>Pantoea</taxon>
        <taxon>Pantoea agglomerans group</taxon>
    </lineage>
</organism>
<accession>A0AAN2FHM4</accession>
<proteinExistence type="predicted"/>
<dbReference type="InterPro" id="IPR011646">
    <property type="entry name" value="KAP_P-loop"/>
</dbReference>